<feature type="signal peptide" evidence="11">
    <location>
        <begin position="1"/>
        <end position="23"/>
    </location>
</feature>
<evidence type="ECO:0000259" key="12">
    <source>
        <dbReference type="PROSITE" id="PS50871"/>
    </source>
</evidence>
<evidence type="ECO:0000256" key="5">
    <source>
        <dbReference type="ARBA" id="ARBA00022859"/>
    </source>
</evidence>
<evidence type="ECO:0000256" key="10">
    <source>
        <dbReference type="SAM" id="MobiDB-lite"/>
    </source>
</evidence>
<reference evidence="13" key="1">
    <citation type="thesis" date="2020" institute="ProQuest LLC" country="789 East Eisenhower Parkway, Ann Arbor, MI, USA">
        <title>Comparative Genomics and Chromosome Evolution.</title>
        <authorList>
            <person name="Mudd A.B."/>
        </authorList>
    </citation>
    <scope>NUCLEOTIDE SEQUENCE</scope>
    <source>
        <strain evidence="13">237g6f4</strain>
        <tissue evidence="13">Blood</tissue>
    </source>
</reference>
<keyword evidence="11" id="KW-0732">Signal</keyword>
<dbReference type="PROSITE" id="PS50871">
    <property type="entry name" value="C1Q"/>
    <property type="match status" value="1"/>
</dbReference>
<evidence type="ECO:0000313" key="13">
    <source>
        <dbReference type="EMBL" id="KAG8569620.1"/>
    </source>
</evidence>
<keyword evidence="3" id="KW-0399">Innate immunity</keyword>
<dbReference type="PRINTS" id="PR00007">
    <property type="entry name" value="COMPLEMNTC1Q"/>
</dbReference>
<feature type="chain" id="PRO_5043686689" description="C1q domain-containing protein" evidence="11">
    <location>
        <begin position="24"/>
        <end position="248"/>
    </location>
</feature>
<evidence type="ECO:0000256" key="3">
    <source>
        <dbReference type="ARBA" id="ARBA00022588"/>
    </source>
</evidence>
<gene>
    <name evidence="13" type="ORF">GDO81_014487</name>
</gene>
<dbReference type="EMBL" id="WNYA01000006">
    <property type="protein sequence ID" value="KAG8569620.1"/>
    <property type="molecule type" value="Genomic_DNA"/>
</dbReference>
<evidence type="ECO:0000313" key="14">
    <source>
        <dbReference type="Proteomes" id="UP000824782"/>
    </source>
</evidence>
<keyword evidence="7" id="KW-1015">Disulfide bond</keyword>
<feature type="region of interest" description="Disordered" evidence="10">
    <location>
        <begin position="29"/>
        <end position="111"/>
    </location>
</feature>
<proteinExistence type="predicted"/>
<feature type="domain" description="C1q" evidence="12">
    <location>
        <begin position="102"/>
        <end position="245"/>
    </location>
</feature>
<evidence type="ECO:0000256" key="4">
    <source>
        <dbReference type="ARBA" id="ARBA00022737"/>
    </source>
</evidence>
<dbReference type="GO" id="GO:0005581">
    <property type="term" value="C:collagen trimer"/>
    <property type="evidence" value="ECO:0007669"/>
    <property type="project" value="UniProtKB-KW"/>
</dbReference>
<organism evidence="13 14">
    <name type="scientific">Engystomops pustulosus</name>
    <name type="common">Tungara frog</name>
    <name type="synonym">Physalaemus pustulosus</name>
    <dbReference type="NCBI Taxonomy" id="76066"/>
    <lineage>
        <taxon>Eukaryota</taxon>
        <taxon>Metazoa</taxon>
        <taxon>Chordata</taxon>
        <taxon>Craniata</taxon>
        <taxon>Vertebrata</taxon>
        <taxon>Euteleostomi</taxon>
        <taxon>Amphibia</taxon>
        <taxon>Batrachia</taxon>
        <taxon>Anura</taxon>
        <taxon>Neobatrachia</taxon>
        <taxon>Hyloidea</taxon>
        <taxon>Leptodactylidae</taxon>
        <taxon>Leiuperinae</taxon>
        <taxon>Engystomops</taxon>
    </lineage>
</organism>
<keyword evidence="8" id="KW-0325">Glycoprotein</keyword>
<dbReference type="SUPFAM" id="SSF49842">
    <property type="entry name" value="TNF-like"/>
    <property type="match status" value="1"/>
</dbReference>
<evidence type="ECO:0000256" key="1">
    <source>
        <dbReference type="ARBA" id="ARBA00004613"/>
    </source>
</evidence>
<dbReference type="InterPro" id="IPR008983">
    <property type="entry name" value="Tumour_necrosis_fac-like_dom"/>
</dbReference>
<dbReference type="InterPro" id="IPR001073">
    <property type="entry name" value="C1q_dom"/>
</dbReference>
<dbReference type="InterPro" id="IPR050392">
    <property type="entry name" value="Collagen/C1q_domain"/>
</dbReference>
<feature type="compositionally biased region" description="Basic and acidic residues" evidence="10">
    <location>
        <begin position="32"/>
        <end position="51"/>
    </location>
</feature>
<sequence length="248" mass="26857">MERIRVLLTILLLVFPNLIWCQAHDCSAAKGWDGEKGRPGRDGRPGQKGDQGDPGDPVHSLGLAQSKGDVGDPGIPGAPGNVGYKGPEGPPGPPGEQGPRGAKGTMSDTRAERRPAFSAIYPTLKDNRLLFTQIITNEENVYDTTKGEFTCGEAGYYYFTFQVVSMGDLCLQIWIKKGKEAGKKLLSFCDQNKRGQPQVNSGGSVLNLDPGDRVWIETDGKNKRLAGKEVSSIFSGFQLFPREDEKSG</sequence>
<dbReference type="PANTHER" id="PTHR15427:SF26">
    <property type="entry name" value="COMPLEMENT C1Q SUBCOMPONENT SUBUNIT A"/>
    <property type="match status" value="1"/>
</dbReference>
<protein>
    <recommendedName>
        <fullName evidence="12">C1q domain-containing protein</fullName>
    </recommendedName>
</protein>
<evidence type="ECO:0000256" key="6">
    <source>
        <dbReference type="ARBA" id="ARBA00022875"/>
    </source>
</evidence>
<evidence type="ECO:0000256" key="11">
    <source>
        <dbReference type="SAM" id="SignalP"/>
    </source>
</evidence>
<comment type="subcellular location">
    <subcellularLocation>
        <location evidence="1">Secreted</location>
    </subcellularLocation>
</comment>
<dbReference type="Proteomes" id="UP000824782">
    <property type="component" value="Unassembled WGS sequence"/>
</dbReference>
<keyword evidence="2" id="KW-0964">Secreted</keyword>
<name>A0AAV7BAK6_ENGPU</name>
<evidence type="ECO:0000256" key="7">
    <source>
        <dbReference type="ARBA" id="ARBA00023157"/>
    </source>
</evidence>
<keyword evidence="6" id="KW-0180">Complement pathway</keyword>
<dbReference type="SMART" id="SM00110">
    <property type="entry name" value="C1Q"/>
    <property type="match status" value="1"/>
</dbReference>
<dbReference type="GO" id="GO:0045087">
    <property type="term" value="P:innate immune response"/>
    <property type="evidence" value="ECO:0007669"/>
    <property type="project" value="UniProtKB-KW"/>
</dbReference>
<evidence type="ECO:0000256" key="8">
    <source>
        <dbReference type="ARBA" id="ARBA00023180"/>
    </source>
</evidence>
<accession>A0AAV7BAK6</accession>
<keyword evidence="4" id="KW-0677">Repeat</keyword>
<keyword evidence="5" id="KW-0391">Immunity</keyword>
<dbReference type="GO" id="GO:0005576">
    <property type="term" value="C:extracellular region"/>
    <property type="evidence" value="ECO:0007669"/>
    <property type="project" value="UniProtKB-SubCell"/>
</dbReference>
<comment type="caution">
    <text evidence="13">The sequence shown here is derived from an EMBL/GenBank/DDBJ whole genome shotgun (WGS) entry which is preliminary data.</text>
</comment>
<keyword evidence="14" id="KW-1185">Reference proteome</keyword>
<dbReference type="PANTHER" id="PTHR15427">
    <property type="entry name" value="EMILIN ELASTIN MICROFIBRIL INTERFACE-LOCATED PROTEIN ELASTIN MICROFIBRIL INTERFACER"/>
    <property type="match status" value="1"/>
</dbReference>
<dbReference type="GO" id="GO:0006958">
    <property type="term" value="P:complement activation, classical pathway"/>
    <property type="evidence" value="ECO:0007669"/>
    <property type="project" value="UniProtKB-KW"/>
</dbReference>
<evidence type="ECO:0000256" key="9">
    <source>
        <dbReference type="ARBA" id="ARBA00023278"/>
    </source>
</evidence>
<evidence type="ECO:0000256" key="2">
    <source>
        <dbReference type="ARBA" id="ARBA00022525"/>
    </source>
</evidence>
<dbReference type="Gene3D" id="2.60.120.40">
    <property type="match status" value="1"/>
</dbReference>
<dbReference type="AlphaFoldDB" id="A0AAV7BAK6"/>
<dbReference type="Pfam" id="PF00386">
    <property type="entry name" value="C1q"/>
    <property type="match status" value="1"/>
</dbReference>
<keyword evidence="9" id="KW-0379">Hydroxylation</keyword>